<keyword evidence="2" id="KW-1003">Cell membrane</keyword>
<dbReference type="GO" id="GO:0016746">
    <property type="term" value="F:acyltransferase activity"/>
    <property type="evidence" value="ECO:0007669"/>
    <property type="project" value="UniProtKB-KW"/>
</dbReference>
<evidence type="ECO:0000256" key="7">
    <source>
        <dbReference type="ARBA" id="ARBA00023136"/>
    </source>
</evidence>
<dbReference type="RefSeq" id="WP_201427637.1">
    <property type="nucleotide sequence ID" value="NZ_JAEQMG010000086.1"/>
</dbReference>
<keyword evidence="5" id="KW-0732">Signal</keyword>
<gene>
    <name evidence="14" type="ORF">JKK62_09120</name>
</gene>
<comment type="subcellular location">
    <subcellularLocation>
        <location evidence="1">Cell membrane</location>
        <topology evidence="1">Single-pass membrane protein</topology>
    </subcellularLocation>
</comment>
<name>A0A934WRX2_9FIRM</name>
<evidence type="ECO:0000256" key="10">
    <source>
        <dbReference type="ARBA" id="ARBA00023603"/>
    </source>
</evidence>
<dbReference type="AlphaFoldDB" id="A0A934WRX2"/>
<proteinExistence type="inferred from homology"/>
<evidence type="ECO:0000313" key="15">
    <source>
        <dbReference type="Proteomes" id="UP000633365"/>
    </source>
</evidence>
<comment type="similarity">
    <text evidence="10">Belongs to the acyltransferase CrtO family.</text>
</comment>
<evidence type="ECO:0000256" key="2">
    <source>
        <dbReference type="ARBA" id="ARBA00022475"/>
    </source>
</evidence>
<sequence length="162" mass="19021">MDGFLKCFIYLTSVGMLAFFAGRFIPKSWINPDIFPYKTCRFENDGRFYEQFGVRKWQTKVLDMSKIFPKIIPQKKINGDLQDSLPLMIKETCIAELIHWILFIPVLYCLSLWEGLGGVIIVTLYELFNIPYIMIQRYNRPRLINTLKRMKRRDPSAIQAAG</sequence>
<comment type="caution">
    <text evidence="14">The sequence shown here is derived from an EMBL/GenBank/DDBJ whole genome shotgun (WGS) entry which is preliminary data.</text>
</comment>
<evidence type="ECO:0000313" key="14">
    <source>
        <dbReference type="EMBL" id="MBK6088804.1"/>
    </source>
</evidence>
<keyword evidence="3" id="KW-0808">Transferase</keyword>
<feature type="transmembrane region" description="Helical" evidence="13">
    <location>
        <begin position="97"/>
        <end position="128"/>
    </location>
</feature>
<evidence type="ECO:0000256" key="5">
    <source>
        <dbReference type="ARBA" id="ARBA00022729"/>
    </source>
</evidence>
<dbReference type="EMBL" id="JAEQMG010000086">
    <property type="protein sequence ID" value="MBK6088804.1"/>
    <property type="molecule type" value="Genomic_DNA"/>
</dbReference>
<reference evidence="14" key="1">
    <citation type="submission" date="2021-01" db="EMBL/GenBank/DDBJ databases">
        <title>Genome public.</title>
        <authorList>
            <person name="Liu C."/>
            <person name="Sun Q."/>
        </authorList>
    </citation>
    <scope>NUCLEOTIDE SEQUENCE</scope>
    <source>
        <strain evidence="14">M6</strain>
    </source>
</reference>
<keyword evidence="6 13" id="KW-1133">Transmembrane helix</keyword>
<comment type="function">
    <text evidence="12">Catalyzes the acylation of glycosyl-4,4'-diaponeurosporenoate, i.e. the esterification of glucose at the C6'' position with the carboxyl group of the C(15) fatty acid 12-methyltetradecanoic acid, to yield staphyloxanthin. This is the last step in the biosynthesis of this orange pigment, present in most staphylococci strains.</text>
</comment>
<dbReference type="GO" id="GO:0005886">
    <property type="term" value="C:plasma membrane"/>
    <property type="evidence" value="ECO:0007669"/>
    <property type="project" value="UniProtKB-SubCell"/>
</dbReference>
<feature type="transmembrane region" description="Helical" evidence="13">
    <location>
        <begin position="7"/>
        <end position="25"/>
    </location>
</feature>
<evidence type="ECO:0000256" key="11">
    <source>
        <dbReference type="ARBA" id="ARBA00023667"/>
    </source>
</evidence>
<evidence type="ECO:0000256" key="1">
    <source>
        <dbReference type="ARBA" id="ARBA00004162"/>
    </source>
</evidence>
<organism evidence="14 15">
    <name type="scientific">Ruminococcus difficilis</name>
    <dbReference type="NCBI Taxonomy" id="2763069"/>
    <lineage>
        <taxon>Bacteria</taxon>
        <taxon>Bacillati</taxon>
        <taxon>Bacillota</taxon>
        <taxon>Clostridia</taxon>
        <taxon>Eubacteriales</taxon>
        <taxon>Oscillospiraceae</taxon>
        <taxon>Ruminococcus</taxon>
    </lineage>
</organism>
<accession>A0A934WRX2</accession>
<evidence type="ECO:0000256" key="3">
    <source>
        <dbReference type="ARBA" id="ARBA00022679"/>
    </source>
</evidence>
<comment type="pathway">
    <text evidence="9">Carotenoid biosynthesis; staphyloxanthin biosynthesis; staphyloxanthin from farnesyl diphosphate: step 5/5.</text>
</comment>
<keyword evidence="8 14" id="KW-0012">Acyltransferase</keyword>
<protein>
    <recommendedName>
        <fullName evidence="11">Glycosyl-4,4'-diaponeurosporenoate acyltransferase</fullName>
    </recommendedName>
</protein>
<dbReference type="Proteomes" id="UP000633365">
    <property type="component" value="Unassembled WGS sequence"/>
</dbReference>
<keyword evidence="4 13" id="KW-0812">Transmembrane</keyword>
<dbReference type="Pfam" id="PF18927">
    <property type="entry name" value="CrtO"/>
    <property type="match status" value="1"/>
</dbReference>
<evidence type="ECO:0000256" key="9">
    <source>
        <dbReference type="ARBA" id="ARBA00023588"/>
    </source>
</evidence>
<keyword evidence="15" id="KW-1185">Reference proteome</keyword>
<keyword evidence="7 13" id="KW-0472">Membrane</keyword>
<evidence type="ECO:0000256" key="13">
    <source>
        <dbReference type="SAM" id="Phobius"/>
    </source>
</evidence>
<evidence type="ECO:0000256" key="4">
    <source>
        <dbReference type="ARBA" id="ARBA00022692"/>
    </source>
</evidence>
<evidence type="ECO:0000256" key="6">
    <source>
        <dbReference type="ARBA" id="ARBA00022989"/>
    </source>
</evidence>
<dbReference type="InterPro" id="IPR044021">
    <property type="entry name" value="CrtO"/>
</dbReference>
<evidence type="ECO:0000256" key="8">
    <source>
        <dbReference type="ARBA" id="ARBA00023315"/>
    </source>
</evidence>
<evidence type="ECO:0000256" key="12">
    <source>
        <dbReference type="ARBA" id="ARBA00025324"/>
    </source>
</evidence>